<keyword evidence="9" id="KW-0418">Kinase</keyword>
<dbReference type="InterPro" id="IPR036457">
    <property type="entry name" value="PPM-type-like_dom_sf"/>
</dbReference>
<dbReference type="Proteomes" id="UP000798488">
    <property type="component" value="Unassembled WGS sequence"/>
</dbReference>
<feature type="transmembrane region" description="Helical" evidence="7">
    <location>
        <begin position="94"/>
        <end position="113"/>
    </location>
</feature>
<comment type="caution">
    <text evidence="9">The sequence shown here is derived from an EMBL/GenBank/DDBJ whole genome shotgun (WGS) entry which is preliminary data.</text>
</comment>
<evidence type="ECO:0000313" key="9">
    <source>
        <dbReference type="EMBL" id="KAF1086206.1"/>
    </source>
</evidence>
<evidence type="ECO:0000256" key="2">
    <source>
        <dbReference type="ARBA" id="ARBA00022475"/>
    </source>
</evidence>
<dbReference type="PANTHER" id="PTHR43156">
    <property type="entry name" value="STAGE II SPORULATION PROTEIN E-RELATED"/>
    <property type="match status" value="1"/>
</dbReference>
<keyword evidence="9" id="KW-0808">Transferase</keyword>
<dbReference type="SUPFAM" id="SSF55874">
    <property type="entry name" value="ATPase domain of HSP90 chaperone/DNA topoisomerase II/histidine kinase"/>
    <property type="match status" value="1"/>
</dbReference>
<dbReference type="GO" id="GO:0000155">
    <property type="term" value="F:phosphorelay sensor kinase activity"/>
    <property type="evidence" value="ECO:0007669"/>
    <property type="project" value="InterPro"/>
</dbReference>
<dbReference type="OrthoDB" id="9763484at2"/>
<dbReference type="EMBL" id="LSRS01000002">
    <property type="protein sequence ID" value="KAF1086206.1"/>
    <property type="molecule type" value="Genomic_DNA"/>
</dbReference>
<keyword evidence="3 7" id="KW-0812">Transmembrane</keyword>
<dbReference type="SUPFAM" id="SSF81606">
    <property type="entry name" value="PP2C-like"/>
    <property type="match status" value="1"/>
</dbReference>
<dbReference type="EC" id="2.7.13.3" evidence="9"/>
<dbReference type="Pfam" id="PF07694">
    <property type="entry name" value="5TM-5TMR_LYT"/>
    <property type="match status" value="1"/>
</dbReference>
<feature type="transmembrane region" description="Helical" evidence="7">
    <location>
        <begin position="120"/>
        <end position="145"/>
    </location>
</feature>
<dbReference type="GO" id="GO:0071555">
    <property type="term" value="P:cell wall organization"/>
    <property type="evidence" value="ECO:0007669"/>
    <property type="project" value="InterPro"/>
</dbReference>
<dbReference type="SMART" id="SM00331">
    <property type="entry name" value="PP2C_SIG"/>
    <property type="match status" value="1"/>
</dbReference>
<evidence type="ECO:0000256" key="3">
    <source>
        <dbReference type="ARBA" id="ARBA00022692"/>
    </source>
</evidence>
<evidence type="ECO:0000256" key="1">
    <source>
        <dbReference type="ARBA" id="ARBA00004651"/>
    </source>
</evidence>
<name>A0A9D2WSN0_9FIRM</name>
<dbReference type="AlphaFoldDB" id="A0A9D2WSN0"/>
<protein>
    <submittedName>
        <fullName evidence="9">Sensor histidine kinase YpdA</fullName>
        <ecNumber evidence="9">2.7.13.3</ecNumber>
    </submittedName>
</protein>
<evidence type="ECO:0000256" key="5">
    <source>
        <dbReference type="ARBA" id="ARBA00022989"/>
    </source>
</evidence>
<feature type="transmembrane region" description="Helical" evidence="7">
    <location>
        <begin position="151"/>
        <end position="177"/>
    </location>
</feature>
<dbReference type="InterPro" id="IPR052016">
    <property type="entry name" value="Bact_Sigma-Reg"/>
</dbReference>
<feature type="domain" description="PPM-type phosphatase" evidence="8">
    <location>
        <begin position="220"/>
        <end position="435"/>
    </location>
</feature>
<dbReference type="Gene3D" id="1.10.1760.20">
    <property type="match status" value="1"/>
</dbReference>
<evidence type="ECO:0000313" key="10">
    <source>
        <dbReference type="Proteomes" id="UP000798488"/>
    </source>
</evidence>
<accession>A0A9D2WSN0</accession>
<keyword evidence="2" id="KW-1003">Cell membrane</keyword>
<evidence type="ECO:0000256" key="7">
    <source>
        <dbReference type="SAM" id="Phobius"/>
    </source>
</evidence>
<reference evidence="9" key="1">
    <citation type="submission" date="2016-02" db="EMBL/GenBank/DDBJ databases">
        <title>Draft Genome Sequence of Sporotomaculum syntrophicum Strain FB, a Syntrophic Benzoate Degrader.</title>
        <authorList>
            <person name="Nobu M.K."/>
            <person name="Narihiro T."/>
            <person name="Qiu Y.-L."/>
            <person name="Ohashi A."/>
            <person name="Liu W.-T."/>
            <person name="Yuji S."/>
        </authorList>
    </citation>
    <scope>NUCLEOTIDE SEQUENCE</scope>
    <source>
        <strain evidence="9">FB</strain>
    </source>
</reference>
<dbReference type="GO" id="GO:0005886">
    <property type="term" value="C:plasma membrane"/>
    <property type="evidence" value="ECO:0007669"/>
    <property type="project" value="UniProtKB-SubCell"/>
</dbReference>
<dbReference type="RefSeq" id="WP_161821323.1">
    <property type="nucleotide sequence ID" value="NZ_LSRS01000002.1"/>
</dbReference>
<feature type="transmembrane region" description="Helical" evidence="7">
    <location>
        <begin position="62"/>
        <end position="82"/>
    </location>
</feature>
<comment type="subcellular location">
    <subcellularLocation>
        <location evidence="1">Cell membrane</location>
        <topology evidence="1">Multi-pass membrane protein</topology>
    </subcellularLocation>
</comment>
<dbReference type="Gene3D" id="3.60.40.10">
    <property type="entry name" value="PPM-type phosphatase domain"/>
    <property type="match status" value="1"/>
</dbReference>
<gene>
    <name evidence="9" type="primary">ypdA</name>
    <name evidence="9" type="ORF">SPSYN_00947</name>
</gene>
<evidence type="ECO:0000256" key="4">
    <source>
        <dbReference type="ARBA" id="ARBA00022801"/>
    </source>
</evidence>
<dbReference type="InterPro" id="IPR001932">
    <property type="entry name" value="PPM-type_phosphatase-like_dom"/>
</dbReference>
<keyword evidence="4" id="KW-0378">Hydrolase</keyword>
<sequence>MSVVIVLAYVLTRTRAYIAIMTKNEITIKQQLGMILIFGIFSIYGTLSGIDVMGAIANIRDLGPAIAGLIGGPWVGIGAGLIGGIHRYTLGGPTYIPCSISTVLAGLIGGLIYQYRKGKFASITCAVVFMALMEALHMGLTLVIVKPFSQALLIIQNVSLPMIITNTLGMGIFAFIIHNLMKEQETQHTKELIEGELSAAREIQMSIVPKIFPPFPERPQFDIFAVLESAKEVGGDLYDFFLLDEDHLYFTIGDVSGKGVPASLFMAVTKTLIKAKADINLGPDEILYRVNNELCEDNDSGMFVTEFLGILTISTGEVIFSNGGHNTPYLLRKNGEVKALPKIPGMALGVMEDVKYVCASIKLSAGDSLVMYTDGVTEAMNPDGEFLGEQRLENILRQFDGKTAKDEVNYILNNTRQFVNGASQSDDITIMVIKYLKQKQVEYRVKNKLEEIPILAADVEDFAAANNLPAQLNFQVNLCLDELLTNTISYGFPEGGEHEILVTIDLQEKMLVITIQDDGMAFNPLKQSKPDLSLGIDERAVGGLGIHLVRNLMDKIEYRREAGKNILVMEKQIK</sequence>
<proteinExistence type="predicted"/>
<dbReference type="PANTHER" id="PTHR43156:SF2">
    <property type="entry name" value="STAGE II SPORULATION PROTEIN E"/>
    <property type="match status" value="1"/>
</dbReference>
<dbReference type="InterPro" id="IPR003594">
    <property type="entry name" value="HATPase_dom"/>
</dbReference>
<dbReference type="Pfam" id="PF07228">
    <property type="entry name" value="SpoIIE"/>
    <property type="match status" value="1"/>
</dbReference>
<evidence type="ECO:0000259" key="8">
    <source>
        <dbReference type="PROSITE" id="PS51746"/>
    </source>
</evidence>
<feature type="transmembrane region" description="Helical" evidence="7">
    <location>
        <begin position="32"/>
        <end position="50"/>
    </location>
</feature>
<evidence type="ECO:0000256" key="6">
    <source>
        <dbReference type="ARBA" id="ARBA00023136"/>
    </source>
</evidence>
<dbReference type="Gene3D" id="3.30.565.10">
    <property type="entry name" value="Histidine kinase-like ATPase, C-terminal domain"/>
    <property type="match status" value="1"/>
</dbReference>
<keyword evidence="10" id="KW-1185">Reference proteome</keyword>
<dbReference type="InterPro" id="IPR011620">
    <property type="entry name" value="Sig_transdc_His_kinase_LytS_TM"/>
</dbReference>
<dbReference type="GO" id="GO:0016791">
    <property type="term" value="F:phosphatase activity"/>
    <property type="evidence" value="ECO:0007669"/>
    <property type="project" value="TreeGrafter"/>
</dbReference>
<keyword evidence="6 7" id="KW-0472">Membrane</keyword>
<keyword evidence="5 7" id="KW-1133">Transmembrane helix</keyword>
<dbReference type="CDD" id="cd16936">
    <property type="entry name" value="HATPase_RsbW-like"/>
    <property type="match status" value="1"/>
</dbReference>
<dbReference type="InterPro" id="IPR036890">
    <property type="entry name" value="HATPase_C_sf"/>
</dbReference>
<dbReference type="PROSITE" id="PS51746">
    <property type="entry name" value="PPM_2"/>
    <property type="match status" value="1"/>
</dbReference>
<dbReference type="Pfam" id="PF13581">
    <property type="entry name" value="HATPase_c_2"/>
    <property type="match status" value="1"/>
</dbReference>
<organism evidence="9 10">
    <name type="scientific">Sporotomaculum syntrophicum</name>
    <dbReference type="NCBI Taxonomy" id="182264"/>
    <lineage>
        <taxon>Bacteria</taxon>
        <taxon>Bacillati</taxon>
        <taxon>Bacillota</taxon>
        <taxon>Clostridia</taxon>
        <taxon>Eubacteriales</taxon>
        <taxon>Desulfallaceae</taxon>
        <taxon>Sporotomaculum</taxon>
    </lineage>
</organism>